<feature type="compositionally biased region" description="Basic and acidic residues" evidence="1">
    <location>
        <begin position="25"/>
        <end position="49"/>
    </location>
</feature>
<keyword evidence="3" id="KW-0732">Signal</keyword>
<accession>A0A2A2K4E6</accession>
<keyword evidence="2" id="KW-1133">Transmembrane helix</keyword>
<evidence type="ECO:0000256" key="1">
    <source>
        <dbReference type="SAM" id="MobiDB-lite"/>
    </source>
</evidence>
<sequence>MTLKMLFAAVAMMAGTAGLAGTADAQRHDRGRPHYDQRDHRDHRRKADAAERRSMAFYVTMSAFIAANLALIGFEMRRGPSRAGQLSLVPVNRRSTHR</sequence>
<evidence type="ECO:0000256" key="2">
    <source>
        <dbReference type="SAM" id="Phobius"/>
    </source>
</evidence>
<evidence type="ECO:0000256" key="3">
    <source>
        <dbReference type="SAM" id="SignalP"/>
    </source>
</evidence>
<dbReference type="AlphaFoldDB" id="A0A2A2K4E6"/>
<dbReference type="EMBL" id="LIAE01009684">
    <property type="protein sequence ID" value="PAV68781.1"/>
    <property type="molecule type" value="Genomic_DNA"/>
</dbReference>
<keyword evidence="2" id="KW-0812">Transmembrane</keyword>
<keyword evidence="5" id="KW-1185">Reference proteome</keyword>
<name>A0A2A2K4E6_9BILA</name>
<feature type="chain" id="PRO_5012223401" evidence="3">
    <location>
        <begin position="26"/>
        <end position="98"/>
    </location>
</feature>
<protein>
    <submittedName>
        <fullName evidence="4">Uncharacterized protein</fullName>
    </submittedName>
</protein>
<comment type="caution">
    <text evidence="4">The sequence shown here is derived from an EMBL/GenBank/DDBJ whole genome shotgun (WGS) entry which is preliminary data.</text>
</comment>
<feature type="transmembrane region" description="Helical" evidence="2">
    <location>
        <begin position="55"/>
        <end position="74"/>
    </location>
</feature>
<organism evidence="4 5">
    <name type="scientific">Diploscapter pachys</name>
    <dbReference type="NCBI Taxonomy" id="2018661"/>
    <lineage>
        <taxon>Eukaryota</taxon>
        <taxon>Metazoa</taxon>
        <taxon>Ecdysozoa</taxon>
        <taxon>Nematoda</taxon>
        <taxon>Chromadorea</taxon>
        <taxon>Rhabditida</taxon>
        <taxon>Rhabditina</taxon>
        <taxon>Rhabditomorpha</taxon>
        <taxon>Rhabditoidea</taxon>
        <taxon>Rhabditidae</taxon>
        <taxon>Diploscapter</taxon>
    </lineage>
</organism>
<feature type="region of interest" description="Disordered" evidence="1">
    <location>
        <begin position="20"/>
        <end position="49"/>
    </location>
</feature>
<proteinExistence type="predicted"/>
<reference evidence="4 5" key="1">
    <citation type="journal article" date="2017" name="Curr. Biol.">
        <title>Genome architecture and evolution of a unichromosomal asexual nematode.</title>
        <authorList>
            <person name="Fradin H."/>
            <person name="Zegar C."/>
            <person name="Gutwein M."/>
            <person name="Lucas J."/>
            <person name="Kovtun M."/>
            <person name="Corcoran D."/>
            <person name="Baugh L.R."/>
            <person name="Kiontke K."/>
            <person name="Gunsalus K."/>
            <person name="Fitch D.H."/>
            <person name="Piano F."/>
        </authorList>
    </citation>
    <scope>NUCLEOTIDE SEQUENCE [LARGE SCALE GENOMIC DNA]</scope>
    <source>
        <strain evidence="4">PF1309</strain>
    </source>
</reference>
<gene>
    <name evidence="4" type="ORF">WR25_13755</name>
</gene>
<keyword evidence="2" id="KW-0472">Membrane</keyword>
<dbReference type="Proteomes" id="UP000218231">
    <property type="component" value="Unassembled WGS sequence"/>
</dbReference>
<feature type="signal peptide" evidence="3">
    <location>
        <begin position="1"/>
        <end position="25"/>
    </location>
</feature>
<evidence type="ECO:0000313" key="4">
    <source>
        <dbReference type="EMBL" id="PAV68781.1"/>
    </source>
</evidence>
<evidence type="ECO:0000313" key="5">
    <source>
        <dbReference type="Proteomes" id="UP000218231"/>
    </source>
</evidence>